<dbReference type="PANTHER" id="PTHR43278">
    <property type="entry name" value="NAD(P)H-DEPENDENT FMN-CONTAINING OXIDOREDUCTASE YWQN-RELATED"/>
    <property type="match status" value="1"/>
</dbReference>
<organism evidence="4 5">
    <name type="scientific">Candidatus Scatomorpha pullistercoris</name>
    <dbReference type="NCBI Taxonomy" id="2840929"/>
    <lineage>
        <taxon>Bacteria</taxon>
        <taxon>Bacillati</taxon>
        <taxon>Bacillota</taxon>
        <taxon>Clostridia</taxon>
        <taxon>Eubacteriales</taxon>
        <taxon>Candidatus Scatomorpha</taxon>
    </lineage>
</organism>
<dbReference type="Pfam" id="PF03358">
    <property type="entry name" value="FMN_red"/>
    <property type="match status" value="1"/>
</dbReference>
<comment type="caution">
    <text evidence="4">The sequence shown here is derived from an EMBL/GenBank/DDBJ whole genome shotgun (WGS) entry which is preliminary data.</text>
</comment>
<evidence type="ECO:0000256" key="2">
    <source>
        <dbReference type="ARBA" id="ARBA00022643"/>
    </source>
</evidence>
<feature type="domain" description="NADPH-dependent FMN reductase-like" evidence="3">
    <location>
        <begin position="1"/>
        <end position="148"/>
    </location>
</feature>
<dbReference type="EMBL" id="DVJS01000125">
    <property type="protein sequence ID" value="HIS97328.1"/>
    <property type="molecule type" value="Genomic_DNA"/>
</dbReference>
<dbReference type="InterPro" id="IPR029039">
    <property type="entry name" value="Flavoprotein-like_sf"/>
</dbReference>
<protein>
    <submittedName>
        <fullName evidence="4">Flavodoxin family protein</fullName>
    </submittedName>
</protein>
<evidence type="ECO:0000313" key="5">
    <source>
        <dbReference type="Proteomes" id="UP000886876"/>
    </source>
</evidence>
<dbReference type="InterPro" id="IPR005025">
    <property type="entry name" value="FMN_Rdtase-like_dom"/>
</dbReference>
<dbReference type="Proteomes" id="UP000886876">
    <property type="component" value="Unassembled WGS sequence"/>
</dbReference>
<reference evidence="4" key="2">
    <citation type="journal article" date="2021" name="PeerJ">
        <title>Extensive microbial diversity within the chicken gut microbiome revealed by metagenomics and culture.</title>
        <authorList>
            <person name="Gilroy R."/>
            <person name="Ravi A."/>
            <person name="Getino M."/>
            <person name="Pursley I."/>
            <person name="Horton D.L."/>
            <person name="Alikhan N.F."/>
            <person name="Baker D."/>
            <person name="Gharbi K."/>
            <person name="Hall N."/>
            <person name="Watson M."/>
            <person name="Adriaenssens E.M."/>
            <person name="Foster-Nyarko E."/>
            <person name="Jarju S."/>
            <person name="Secka A."/>
            <person name="Antonio M."/>
            <person name="Oren A."/>
            <person name="Chaudhuri R.R."/>
            <person name="La Ragione R."/>
            <person name="Hildebrand F."/>
            <person name="Pallen M.J."/>
        </authorList>
    </citation>
    <scope>NUCLEOTIDE SEQUENCE</scope>
    <source>
        <strain evidence="4">ChiHecec3B27-6122</strain>
    </source>
</reference>
<keyword evidence="2" id="KW-0288">FMN</keyword>
<accession>A0A9D1G4X6</accession>
<dbReference type="GO" id="GO:0016491">
    <property type="term" value="F:oxidoreductase activity"/>
    <property type="evidence" value="ECO:0007669"/>
    <property type="project" value="InterPro"/>
</dbReference>
<dbReference type="InterPro" id="IPR051796">
    <property type="entry name" value="ISF_SsuE-like"/>
</dbReference>
<dbReference type="AlphaFoldDB" id="A0A9D1G4X6"/>
<dbReference type="PANTHER" id="PTHR43278:SF4">
    <property type="entry name" value="NAD(P)H-DEPENDENT FMN-CONTAINING OXIDOREDUCTASE YWQN-RELATED"/>
    <property type="match status" value="1"/>
</dbReference>
<dbReference type="SUPFAM" id="SSF52218">
    <property type="entry name" value="Flavoproteins"/>
    <property type="match status" value="1"/>
</dbReference>
<reference evidence="4" key="1">
    <citation type="submission" date="2020-10" db="EMBL/GenBank/DDBJ databases">
        <authorList>
            <person name="Gilroy R."/>
        </authorList>
    </citation>
    <scope>NUCLEOTIDE SEQUENCE</scope>
    <source>
        <strain evidence="4">ChiHecec3B27-6122</strain>
    </source>
</reference>
<evidence type="ECO:0000259" key="3">
    <source>
        <dbReference type="Pfam" id="PF03358"/>
    </source>
</evidence>
<gene>
    <name evidence="4" type="ORF">IAD42_05065</name>
</gene>
<sequence length="206" mass="21648">MKVLMISGSPHKAGSSRLALDEMKKVFEAEGVETELIEVGAGPISGCTACGACKKTGVCVIDDMVNEAIKRLEAADALVVATPVHYASPAGALLAFLDRMFYAGGSKFAHKPAAALACARRAGTTASVDVMNKYFTISQMPVVSSTYWNGLYGVCPEAAAQDAEGLQTARNLARNMAWLIKCIEAGRAAGFPAPTAERGNVTNFIR</sequence>
<evidence type="ECO:0000313" key="4">
    <source>
        <dbReference type="EMBL" id="HIS97328.1"/>
    </source>
</evidence>
<keyword evidence="1" id="KW-0285">Flavoprotein</keyword>
<name>A0A9D1G4X6_9FIRM</name>
<evidence type="ECO:0000256" key="1">
    <source>
        <dbReference type="ARBA" id="ARBA00022630"/>
    </source>
</evidence>
<proteinExistence type="predicted"/>
<dbReference type="Gene3D" id="3.40.50.360">
    <property type="match status" value="1"/>
</dbReference>